<gene>
    <name evidence="1" type="ORF">BamMEX5DRAFT_2123</name>
</gene>
<protein>
    <submittedName>
        <fullName evidence="1">Uncharacterized protein</fullName>
    </submittedName>
</protein>
<evidence type="ECO:0000313" key="1">
    <source>
        <dbReference type="EMBL" id="EDT42122.1"/>
    </source>
</evidence>
<evidence type="ECO:0000313" key="2">
    <source>
        <dbReference type="Proteomes" id="UP000004814"/>
    </source>
</evidence>
<dbReference type="EMBL" id="ABLK01000050">
    <property type="protein sequence ID" value="EDT42122.1"/>
    <property type="molecule type" value="Genomic_DNA"/>
</dbReference>
<dbReference type="PATRIC" id="fig|396597.7.peg.6085"/>
<comment type="caution">
    <text evidence="1">The sequence shown here is derived from an EMBL/GenBank/DDBJ whole genome shotgun (WGS) entry which is preliminary data.</text>
</comment>
<accession>B1T2V7</accession>
<dbReference type="Proteomes" id="UP000004814">
    <property type="component" value="Unassembled WGS sequence"/>
</dbReference>
<sequence length="43" mass="5152">MFNTYPLHSEPRAHRLPRIGFRQNMHSCYRSDRSRDRLALPAP</sequence>
<proteinExistence type="predicted"/>
<organism evidence="1 2">
    <name type="scientific">Burkholderia ambifaria MEX-5</name>
    <dbReference type="NCBI Taxonomy" id="396597"/>
    <lineage>
        <taxon>Bacteria</taxon>
        <taxon>Pseudomonadati</taxon>
        <taxon>Pseudomonadota</taxon>
        <taxon>Betaproteobacteria</taxon>
        <taxon>Burkholderiales</taxon>
        <taxon>Burkholderiaceae</taxon>
        <taxon>Burkholderia</taxon>
        <taxon>Burkholderia cepacia complex</taxon>
    </lineage>
</organism>
<reference evidence="1 2" key="1">
    <citation type="submission" date="2008-03" db="EMBL/GenBank/DDBJ databases">
        <title>Sequencing of the draft genome and assembly of Burkholderia ambifaria MEX-5.</title>
        <authorList>
            <consortium name="US DOE Joint Genome Institute (JGI-PGF)"/>
            <person name="Copeland A."/>
            <person name="Lucas S."/>
            <person name="Lapidus A."/>
            <person name="Glavina del Rio T."/>
            <person name="Dalin E."/>
            <person name="Tice H."/>
            <person name="Bruce D."/>
            <person name="Goodwin L."/>
            <person name="Pitluck S."/>
            <person name="Larimer F."/>
            <person name="Land M.L."/>
            <person name="Hauser L."/>
            <person name="Tiedje J."/>
            <person name="Richardson P."/>
        </authorList>
    </citation>
    <scope>NUCLEOTIDE SEQUENCE [LARGE SCALE GENOMIC DNA]</scope>
    <source>
        <strain evidence="1 2">MEX-5</strain>
    </source>
</reference>
<name>B1T2V7_9BURK</name>
<dbReference type="AlphaFoldDB" id="B1T2V7"/>